<dbReference type="EMBL" id="CABPSN010000001">
    <property type="protein sequence ID" value="VVD66096.1"/>
    <property type="molecule type" value="Genomic_DNA"/>
</dbReference>
<feature type="region of interest" description="Disordered" evidence="1">
    <location>
        <begin position="44"/>
        <end position="68"/>
    </location>
</feature>
<evidence type="ECO:0000313" key="3">
    <source>
        <dbReference type="EMBL" id="VVD66096.1"/>
    </source>
</evidence>
<accession>A0A5E4RRQ5</accession>
<evidence type="ECO:0000256" key="1">
    <source>
        <dbReference type="SAM" id="MobiDB-lite"/>
    </source>
</evidence>
<evidence type="ECO:0000313" key="4">
    <source>
        <dbReference type="Proteomes" id="UP000366819"/>
    </source>
</evidence>
<feature type="chain" id="PRO_5023118088" description="DUF2946 domain-containing protein" evidence="2">
    <location>
        <begin position="23"/>
        <end position="132"/>
    </location>
</feature>
<proteinExistence type="predicted"/>
<dbReference type="Proteomes" id="UP000366819">
    <property type="component" value="Unassembled WGS sequence"/>
</dbReference>
<sequence length="132" mass="14231">MLRRWLPFWLIVCVLVSQMALARHVVFHTAAALAAASATSVESADAQRQHGDVGSRGGNGSNGQRSDDEDGICEQCLAFIAVDVALPALPVFASLPPLREWHYPPAAPVHVRSVLRGPTRNRDPPRPSVSFA</sequence>
<reference evidence="3 4" key="1">
    <citation type="submission" date="2019-08" db="EMBL/GenBank/DDBJ databases">
        <authorList>
            <person name="Peeters C."/>
        </authorList>
    </citation>
    <scope>NUCLEOTIDE SEQUENCE [LARGE SCALE GENOMIC DNA]</scope>
    <source>
        <strain evidence="3 4">LMG 31011</strain>
    </source>
</reference>
<evidence type="ECO:0008006" key="5">
    <source>
        <dbReference type="Google" id="ProtNLM"/>
    </source>
</evidence>
<protein>
    <recommendedName>
        <fullName evidence="5">DUF2946 domain-containing protein</fullName>
    </recommendedName>
</protein>
<name>A0A5E4RRQ5_9BURK</name>
<dbReference type="RefSeq" id="WP_150574202.1">
    <property type="nucleotide sequence ID" value="NZ_CABPSN010000001.1"/>
</dbReference>
<keyword evidence="2" id="KW-0732">Signal</keyword>
<gene>
    <name evidence="3" type="ORF">PAQ31011_00351</name>
</gene>
<dbReference type="AlphaFoldDB" id="A0A5E4RRQ5"/>
<evidence type="ECO:0000256" key="2">
    <source>
        <dbReference type="SAM" id="SignalP"/>
    </source>
</evidence>
<dbReference type="OrthoDB" id="8942696at2"/>
<feature type="signal peptide" evidence="2">
    <location>
        <begin position="1"/>
        <end position="22"/>
    </location>
</feature>
<keyword evidence="4" id="KW-1185">Reference proteome</keyword>
<organism evidence="3 4">
    <name type="scientific">Pandoraea aquatica</name>
    <dbReference type="NCBI Taxonomy" id="2508290"/>
    <lineage>
        <taxon>Bacteria</taxon>
        <taxon>Pseudomonadati</taxon>
        <taxon>Pseudomonadota</taxon>
        <taxon>Betaproteobacteria</taxon>
        <taxon>Burkholderiales</taxon>
        <taxon>Burkholderiaceae</taxon>
        <taxon>Pandoraea</taxon>
    </lineage>
</organism>